<name>A0ACC3DTV3_9PEZI</name>
<dbReference type="EMBL" id="JAWDJW010000757">
    <property type="protein sequence ID" value="KAK3080074.1"/>
    <property type="molecule type" value="Genomic_DNA"/>
</dbReference>
<proteinExistence type="predicted"/>
<sequence>MPGNSRLRTWGSAMRVPAQSDRTWHPIYGLAAFSNDVSSSTAYAIGIKLNSDTGPISARQRASQALGTVSNLSYRPHPAHSYANAVSSEKFLKEAAVHALLFAGWVGRGRDDNPGRTDLLT</sequence>
<evidence type="ECO:0000313" key="1">
    <source>
        <dbReference type="EMBL" id="KAK3080074.1"/>
    </source>
</evidence>
<organism evidence="1 2">
    <name type="scientific">Coniosporium uncinatum</name>
    <dbReference type="NCBI Taxonomy" id="93489"/>
    <lineage>
        <taxon>Eukaryota</taxon>
        <taxon>Fungi</taxon>
        <taxon>Dikarya</taxon>
        <taxon>Ascomycota</taxon>
        <taxon>Pezizomycotina</taxon>
        <taxon>Dothideomycetes</taxon>
        <taxon>Dothideomycetes incertae sedis</taxon>
        <taxon>Coniosporium</taxon>
    </lineage>
</organism>
<accession>A0ACC3DTV3</accession>
<protein>
    <submittedName>
        <fullName evidence="1">Uncharacterized protein</fullName>
    </submittedName>
</protein>
<dbReference type="Proteomes" id="UP001186974">
    <property type="component" value="Unassembled WGS sequence"/>
</dbReference>
<evidence type="ECO:0000313" key="2">
    <source>
        <dbReference type="Proteomes" id="UP001186974"/>
    </source>
</evidence>
<keyword evidence="2" id="KW-1185">Reference proteome</keyword>
<gene>
    <name evidence="1" type="ORF">LTS18_003200</name>
</gene>
<comment type="caution">
    <text evidence="1">The sequence shown here is derived from an EMBL/GenBank/DDBJ whole genome shotgun (WGS) entry which is preliminary data.</text>
</comment>
<reference evidence="1" key="1">
    <citation type="submission" date="2024-09" db="EMBL/GenBank/DDBJ databases">
        <title>Black Yeasts Isolated from many extreme environments.</title>
        <authorList>
            <person name="Coleine C."/>
            <person name="Stajich J.E."/>
            <person name="Selbmann L."/>
        </authorList>
    </citation>
    <scope>NUCLEOTIDE SEQUENCE</scope>
    <source>
        <strain evidence="1">CCFEE 5737</strain>
    </source>
</reference>